<reference evidence="1 2" key="1">
    <citation type="submission" date="2020-03" db="EMBL/GenBank/DDBJ databases">
        <authorList>
            <person name="Zhu W."/>
        </authorList>
    </citation>
    <scope>NUCLEOTIDE SEQUENCE [LARGE SCALE GENOMIC DNA]</scope>
    <source>
        <strain evidence="1 2">323-1</strain>
    </source>
</reference>
<name>A0A6G8RV87_9GAMM</name>
<dbReference type="KEGG" id="asha:G8E00_07660"/>
<dbReference type="Proteomes" id="UP000502297">
    <property type="component" value="Chromosome"/>
</dbReference>
<accession>A0A6G8RV87</accession>
<dbReference type="GO" id="GO:0008757">
    <property type="term" value="F:S-adenosylmethionine-dependent methyltransferase activity"/>
    <property type="evidence" value="ECO:0007669"/>
    <property type="project" value="InterPro"/>
</dbReference>
<keyword evidence="2" id="KW-1185">Reference proteome</keyword>
<dbReference type="SUPFAM" id="SSF53335">
    <property type="entry name" value="S-adenosyl-L-methionine-dependent methyltransferases"/>
    <property type="match status" value="1"/>
</dbReference>
<organism evidence="1 2">
    <name type="scientific">Acinetobacter shaoyimingii</name>
    <dbReference type="NCBI Taxonomy" id="2715164"/>
    <lineage>
        <taxon>Bacteria</taxon>
        <taxon>Pseudomonadati</taxon>
        <taxon>Pseudomonadota</taxon>
        <taxon>Gammaproteobacteria</taxon>
        <taxon>Moraxellales</taxon>
        <taxon>Moraxellaceae</taxon>
        <taxon>Acinetobacter</taxon>
    </lineage>
</organism>
<dbReference type="AlphaFoldDB" id="A0A6G8RV87"/>
<protein>
    <submittedName>
        <fullName evidence="1">Methyltransferase domain-containing protein</fullName>
    </submittedName>
</protein>
<dbReference type="CDD" id="cd02440">
    <property type="entry name" value="AdoMet_MTases"/>
    <property type="match status" value="1"/>
</dbReference>
<dbReference type="PANTHER" id="PTHR43464">
    <property type="entry name" value="METHYLTRANSFERASE"/>
    <property type="match status" value="1"/>
</dbReference>
<proteinExistence type="predicted"/>
<evidence type="ECO:0000313" key="1">
    <source>
        <dbReference type="EMBL" id="QIO05834.1"/>
    </source>
</evidence>
<keyword evidence="1" id="KW-0808">Transferase</keyword>
<dbReference type="GO" id="GO:0009312">
    <property type="term" value="P:oligosaccharide biosynthetic process"/>
    <property type="evidence" value="ECO:0007669"/>
    <property type="project" value="InterPro"/>
</dbReference>
<evidence type="ECO:0000313" key="2">
    <source>
        <dbReference type="Proteomes" id="UP000502297"/>
    </source>
</evidence>
<keyword evidence="1" id="KW-0489">Methyltransferase</keyword>
<dbReference type="EMBL" id="CP049801">
    <property type="protein sequence ID" value="QIO05834.1"/>
    <property type="molecule type" value="Genomic_DNA"/>
</dbReference>
<dbReference type="Pfam" id="PF05401">
    <property type="entry name" value="NodS"/>
    <property type="match status" value="1"/>
</dbReference>
<dbReference type="RefSeq" id="WP_166223330.1">
    <property type="nucleotide sequence ID" value="NZ_CP049801.1"/>
</dbReference>
<dbReference type="GO" id="GO:0032259">
    <property type="term" value="P:methylation"/>
    <property type="evidence" value="ECO:0007669"/>
    <property type="project" value="UniProtKB-KW"/>
</dbReference>
<dbReference type="InterPro" id="IPR008715">
    <property type="entry name" value="SAM-MeTfrase_NodS-like"/>
</dbReference>
<dbReference type="InterPro" id="IPR029063">
    <property type="entry name" value="SAM-dependent_MTases_sf"/>
</dbReference>
<dbReference type="Gene3D" id="3.40.50.150">
    <property type="entry name" value="Vaccinia Virus protein VP39"/>
    <property type="match status" value="1"/>
</dbReference>
<sequence>MKTKTEYFDALYFENHDPWGYENRWYEERKRNVCLALLLKPIYNNALEIGCANGVFSQHLALRCKNLLCIDANETAVDLAQARLSHLNHVNVIQAMIPETFPEQKFDLIVLGEVLYYLNHDELMSLIEKIHSCLSEDGVVLCCHWRYPIEYFSLTGDHVHQVLKENIQLYHYLSLQDPDFNVDIWAQEGQSVADREGLI</sequence>
<gene>
    <name evidence="1" type="ORF">G8E00_07660</name>
</gene>